<dbReference type="RefSeq" id="WP_122630333.1">
    <property type="nucleotide sequence ID" value="NZ_UPPP01000127.1"/>
</dbReference>
<evidence type="ECO:0000313" key="3">
    <source>
        <dbReference type="Proteomes" id="UP000277811"/>
    </source>
</evidence>
<dbReference type="SUPFAM" id="SSF54913">
    <property type="entry name" value="GlnB-like"/>
    <property type="match status" value="1"/>
</dbReference>
<dbReference type="EMBL" id="UPPP01000127">
    <property type="protein sequence ID" value="VBB09555.1"/>
    <property type="molecule type" value="Genomic_DNA"/>
</dbReference>
<keyword evidence="3" id="KW-1185">Reference proteome</keyword>
<dbReference type="PANTHER" id="PTHR30115">
    <property type="entry name" value="NITROGEN REGULATORY PROTEIN P-II"/>
    <property type="match status" value="1"/>
</dbReference>
<name>A0A498REX6_9FIRM</name>
<dbReference type="GO" id="GO:0006808">
    <property type="term" value="P:regulation of nitrogen utilization"/>
    <property type="evidence" value="ECO:0007669"/>
    <property type="project" value="InterPro"/>
</dbReference>
<dbReference type="PRINTS" id="PR00340">
    <property type="entry name" value="PIIGLNB"/>
</dbReference>
<dbReference type="PROSITE" id="PS00638">
    <property type="entry name" value="PII_GLNB_CTER"/>
    <property type="match status" value="1"/>
</dbReference>
<sequence length="123" mass="13145">MKEVVAIIRPNKINATKVALERIGYPGMTAAAVLGRGKQRGIAGECGFCVAPELIAQGKTSGMKYIPKRLIIVVVQSKDVDAVVKTLVGVNRTNQIGDGRIFICPVENAVRVRTGEEGEQAIL</sequence>
<dbReference type="InterPro" id="IPR002187">
    <property type="entry name" value="N-reg_PII"/>
</dbReference>
<dbReference type="OrthoDB" id="9802729at2"/>
<dbReference type="GO" id="GO:0005829">
    <property type="term" value="C:cytosol"/>
    <property type="evidence" value="ECO:0007669"/>
    <property type="project" value="TreeGrafter"/>
</dbReference>
<dbReference type="PANTHER" id="PTHR30115:SF11">
    <property type="entry name" value="NITROGEN REGULATORY PROTEIN P-II HOMOLOG"/>
    <property type="match status" value="1"/>
</dbReference>
<comment type="similarity">
    <text evidence="1">Belongs to the P(II) protein family.</text>
</comment>
<dbReference type="GO" id="GO:0005524">
    <property type="term" value="F:ATP binding"/>
    <property type="evidence" value="ECO:0007669"/>
    <property type="project" value="TreeGrafter"/>
</dbReference>
<proteinExistence type="inferred from homology"/>
<dbReference type="SMART" id="SM00938">
    <property type="entry name" value="P-II"/>
    <property type="match status" value="1"/>
</dbReference>
<dbReference type="AlphaFoldDB" id="A0A498REX6"/>
<evidence type="ECO:0000256" key="1">
    <source>
        <dbReference type="RuleBase" id="RU003936"/>
    </source>
</evidence>
<reference evidence="2 3" key="1">
    <citation type="submission" date="2018-06" db="EMBL/GenBank/DDBJ databases">
        <authorList>
            <person name="Strepis N."/>
        </authorList>
    </citation>
    <scope>NUCLEOTIDE SEQUENCE [LARGE SCALE GENOMIC DNA]</scope>
    <source>
        <strain evidence="2">LUCI</strain>
    </source>
</reference>
<dbReference type="InterPro" id="IPR015867">
    <property type="entry name" value="N-reg_PII/ATP_PRibTrfase_C"/>
</dbReference>
<evidence type="ECO:0000313" key="2">
    <source>
        <dbReference type="EMBL" id="VBB09555.1"/>
    </source>
</evidence>
<dbReference type="Gene3D" id="3.30.70.120">
    <property type="match status" value="1"/>
</dbReference>
<dbReference type="InterPro" id="IPR011322">
    <property type="entry name" value="N-reg_PII-like_a/b"/>
</dbReference>
<dbReference type="Proteomes" id="UP000277811">
    <property type="component" value="Unassembled WGS sequence"/>
</dbReference>
<gene>
    <name evidence="2" type="ORF">LUCI_4850</name>
</gene>
<dbReference type="Pfam" id="PF00543">
    <property type="entry name" value="P-II"/>
    <property type="match status" value="1"/>
</dbReference>
<protein>
    <submittedName>
        <fullName evidence="2">Nitrogen regulatory protein pii</fullName>
    </submittedName>
</protein>
<dbReference type="GO" id="GO:0030234">
    <property type="term" value="F:enzyme regulator activity"/>
    <property type="evidence" value="ECO:0007669"/>
    <property type="project" value="InterPro"/>
</dbReference>
<dbReference type="PROSITE" id="PS51343">
    <property type="entry name" value="PII_GLNB_DOM"/>
    <property type="match status" value="1"/>
</dbReference>
<organism evidence="2 3">
    <name type="scientific">Lucifera butyrica</name>
    <dbReference type="NCBI Taxonomy" id="1351585"/>
    <lineage>
        <taxon>Bacteria</taxon>
        <taxon>Bacillati</taxon>
        <taxon>Bacillota</taxon>
        <taxon>Negativicutes</taxon>
        <taxon>Veillonellales</taxon>
        <taxon>Veillonellaceae</taxon>
        <taxon>Lucifera</taxon>
    </lineage>
</organism>
<dbReference type="InterPro" id="IPR017918">
    <property type="entry name" value="N-reg_PII_CS"/>
</dbReference>
<accession>A0A498REX6</accession>